<feature type="region of interest" description="Disordered" evidence="6">
    <location>
        <begin position="1"/>
        <end position="23"/>
    </location>
</feature>
<evidence type="ECO:0000256" key="3">
    <source>
        <dbReference type="ARBA" id="ARBA00022679"/>
    </source>
</evidence>
<name>A0A1R1PIG0_ZANCU</name>
<sequence length="896" mass="102848">MMSGRSGNTEAVQTEGSYTNENKELNEDGYAYTCKYRGLEMEPHVDILSGSTVSGFGNIEKVSKEGNEQEKDEEMCECKGKAHREVKGLESIIGCLLNQNTSKSNDGNKTKTEVSQLKTESINKKEMDTKAVGRVSRKDEIMIRAIRVILGKVENLVASFNGEGGKGNKTEIEGWIQIDKAEKFGKMVGKYREEVIRGLERIELGLYVRAEKDAIVKAIIIQGAMDKSKENKKREEKDNQIKKMELDEREQIIMGRMVCRWRQQYCGEDKQKEEAKFRAEVEMVIGKVSIETNRQIVRLVKRELDRLVSGFVYNSYNDKEEENKLKRDREGKYLAQLIEVQKIVYELNRRSRRIPDSDFELEQFMDDIYWEKQVQDNNMANNKKYTNHRAADRFRVLDYPFLFSDKLKATIMRIEVHEGMKEKYLAAFSRLGRMGQLRKIKGIDSLVDEKTPSEKYYNNDRIYALLRGTHTWEFSETYKRQIKLASEPFCVLGVRRQNIVRDTFNMLRANKHRLQYPFKVRFVDSGEDGVDMGGVTKEFFNLFFSSVFDPILGLFLHPEPDSTLLMPNGAVSREYLPEYELIGCMLGLALVNRVVLDDQLVAPLSRILTDNICSSNKYSFEDMTNTWDANSWLTYCASTYPTLTKGLRALLEYSDDAGDFQDVFCQTWSITLADPFGSRTRRYLDKSDILPFDPTRIINIPLIPNGSNIFVDISSRHHFVVEYLKFSVLTDLFDIYSAIHSGFVYVTSMTHFVSKIPDLSSFLFGDLSTTVPLDLDQWKAITAYDNGYHPSHPTVVAFWDVLSQFDESQRRNLLAFVTASSRLPLNGFSSLTFVIQKNGDGALSPDETNHSNPALYRLPTSLTCFNRLLLPDYPNHLILKDRLQLAIQNCLGFGLV</sequence>
<evidence type="ECO:0000256" key="2">
    <source>
        <dbReference type="ARBA" id="ARBA00012485"/>
    </source>
</evidence>
<feature type="active site" description="Glycyl thioester intermediate" evidence="5">
    <location>
        <position position="864"/>
    </location>
</feature>
<dbReference type="SUPFAM" id="SSF56204">
    <property type="entry name" value="Hect, E3 ligase catalytic domain"/>
    <property type="match status" value="1"/>
</dbReference>
<dbReference type="Pfam" id="PF00632">
    <property type="entry name" value="HECT"/>
    <property type="match status" value="1"/>
</dbReference>
<keyword evidence="8" id="KW-0436">Ligase</keyword>
<gene>
    <name evidence="8" type="ORF">AX774_g5759</name>
</gene>
<dbReference type="EC" id="2.3.2.26" evidence="2"/>
<dbReference type="AlphaFoldDB" id="A0A1R1PIG0"/>
<evidence type="ECO:0000256" key="6">
    <source>
        <dbReference type="SAM" id="MobiDB-lite"/>
    </source>
</evidence>
<dbReference type="GO" id="GO:0061630">
    <property type="term" value="F:ubiquitin protein ligase activity"/>
    <property type="evidence" value="ECO:0007669"/>
    <property type="project" value="UniProtKB-EC"/>
</dbReference>
<comment type="catalytic activity">
    <reaction evidence="1">
        <text>S-ubiquitinyl-[E2 ubiquitin-conjugating enzyme]-L-cysteine + [acceptor protein]-L-lysine = [E2 ubiquitin-conjugating enzyme]-L-cysteine + N(6)-ubiquitinyl-[acceptor protein]-L-lysine.</text>
        <dbReference type="EC" id="2.3.2.26"/>
    </reaction>
</comment>
<dbReference type="InterPro" id="IPR035983">
    <property type="entry name" value="Hect_E3_ubiquitin_ligase"/>
</dbReference>
<dbReference type="InterPro" id="IPR044611">
    <property type="entry name" value="E3A/B/C-like"/>
</dbReference>
<dbReference type="Proteomes" id="UP000188320">
    <property type="component" value="Unassembled WGS sequence"/>
</dbReference>
<dbReference type="Gene3D" id="3.30.2160.10">
    <property type="entry name" value="Hect, E3 ligase catalytic domain"/>
    <property type="match status" value="1"/>
</dbReference>
<dbReference type="SMART" id="SM00119">
    <property type="entry name" value="HECTc"/>
    <property type="match status" value="1"/>
</dbReference>
<evidence type="ECO:0000313" key="8">
    <source>
        <dbReference type="EMBL" id="OMH80795.1"/>
    </source>
</evidence>
<dbReference type="PROSITE" id="PS50237">
    <property type="entry name" value="HECT"/>
    <property type="match status" value="1"/>
</dbReference>
<dbReference type="InterPro" id="IPR000569">
    <property type="entry name" value="HECT_dom"/>
</dbReference>
<feature type="compositionally biased region" description="Polar residues" evidence="6">
    <location>
        <begin position="1"/>
        <end position="20"/>
    </location>
</feature>
<evidence type="ECO:0000259" key="7">
    <source>
        <dbReference type="PROSITE" id="PS50237"/>
    </source>
</evidence>
<keyword evidence="9" id="KW-1185">Reference proteome</keyword>
<feature type="domain" description="HECT" evidence="7">
    <location>
        <begin position="510"/>
        <end position="896"/>
    </location>
</feature>
<dbReference type="OrthoDB" id="8068875at2759"/>
<evidence type="ECO:0000313" key="9">
    <source>
        <dbReference type="Proteomes" id="UP000188320"/>
    </source>
</evidence>
<protein>
    <recommendedName>
        <fullName evidence="2">HECT-type E3 ubiquitin transferase</fullName>
        <ecNumber evidence="2">2.3.2.26</ecNumber>
    </recommendedName>
</protein>
<accession>A0A1R1PIG0</accession>
<dbReference type="Gene3D" id="3.30.2410.10">
    <property type="entry name" value="Hect, E3 ligase catalytic domain"/>
    <property type="match status" value="1"/>
</dbReference>
<organism evidence="8 9">
    <name type="scientific">Zancudomyces culisetae</name>
    <name type="common">Gut fungus</name>
    <name type="synonym">Smittium culisetae</name>
    <dbReference type="NCBI Taxonomy" id="1213189"/>
    <lineage>
        <taxon>Eukaryota</taxon>
        <taxon>Fungi</taxon>
        <taxon>Fungi incertae sedis</taxon>
        <taxon>Zoopagomycota</taxon>
        <taxon>Kickxellomycotina</taxon>
        <taxon>Harpellomycetes</taxon>
        <taxon>Harpellales</taxon>
        <taxon>Legeriomycetaceae</taxon>
        <taxon>Zancudomyces</taxon>
    </lineage>
</organism>
<dbReference type="EMBL" id="LSSK01001075">
    <property type="protein sequence ID" value="OMH80795.1"/>
    <property type="molecule type" value="Genomic_DNA"/>
</dbReference>
<evidence type="ECO:0000256" key="1">
    <source>
        <dbReference type="ARBA" id="ARBA00000885"/>
    </source>
</evidence>
<evidence type="ECO:0000256" key="4">
    <source>
        <dbReference type="ARBA" id="ARBA00022786"/>
    </source>
</evidence>
<reference evidence="9" key="1">
    <citation type="submission" date="2017-01" db="EMBL/GenBank/DDBJ databases">
        <authorList>
            <person name="Wang Y."/>
            <person name="White M."/>
            <person name="Kvist S."/>
            <person name="Moncalvo J.-M."/>
        </authorList>
    </citation>
    <scope>NUCLEOTIDE SEQUENCE [LARGE SCALE GENOMIC DNA]</scope>
    <source>
        <strain evidence="9">COL-18-3</strain>
    </source>
</reference>
<dbReference type="PANTHER" id="PTHR45700">
    <property type="entry name" value="UBIQUITIN-PROTEIN LIGASE E3C"/>
    <property type="match status" value="1"/>
</dbReference>
<comment type="caution">
    <text evidence="8">The sequence shown here is derived from an EMBL/GenBank/DDBJ whole genome shotgun (WGS) entry which is preliminary data.</text>
</comment>
<dbReference type="Gene3D" id="3.90.1750.10">
    <property type="entry name" value="Hect, E3 ligase catalytic domains"/>
    <property type="match status" value="1"/>
</dbReference>
<evidence type="ECO:0000256" key="5">
    <source>
        <dbReference type="PROSITE-ProRule" id="PRU00104"/>
    </source>
</evidence>
<keyword evidence="3" id="KW-0808">Transferase</keyword>
<dbReference type="GO" id="GO:0000209">
    <property type="term" value="P:protein polyubiquitination"/>
    <property type="evidence" value="ECO:0007669"/>
    <property type="project" value="InterPro"/>
</dbReference>
<proteinExistence type="predicted"/>
<keyword evidence="4 5" id="KW-0833">Ubl conjugation pathway</keyword>
<dbReference type="GO" id="GO:0016874">
    <property type="term" value="F:ligase activity"/>
    <property type="evidence" value="ECO:0007669"/>
    <property type="project" value="UniProtKB-KW"/>
</dbReference>
<dbReference type="FunFam" id="3.30.2410.10:FF:000003">
    <property type="entry name" value="probable E3 ubiquitin-protein ligase HERC4 isoform X1"/>
    <property type="match status" value="1"/>
</dbReference>